<dbReference type="GO" id="GO:0005737">
    <property type="term" value="C:cytoplasm"/>
    <property type="evidence" value="ECO:0007669"/>
    <property type="project" value="UniProtKB-SubCell"/>
</dbReference>
<dbReference type="InterPro" id="IPR003697">
    <property type="entry name" value="Maf-like"/>
</dbReference>
<comment type="function">
    <text evidence="4">Nucleoside triphosphate pyrophosphatase that hydrolyzes dTTP and UTP. May have a dual role in cell division arrest and in preventing the incorporation of modified nucleotides into cellular nucleic acids.</text>
</comment>
<gene>
    <name evidence="5" type="ORF">SAMN04488056_102631</name>
</gene>
<comment type="similarity">
    <text evidence="4">Belongs to the Maf family. YhdE subfamily.</text>
</comment>
<comment type="catalytic activity">
    <reaction evidence="4">
        <text>UTP + H2O = UMP + diphosphate + H(+)</text>
        <dbReference type="Rhea" id="RHEA:29395"/>
        <dbReference type="ChEBI" id="CHEBI:15377"/>
        <dbReference type="ChEBI" id="CHEBI:15378"/>
        <dbReference type="ChEBI" id="CHEBI:33019"/>
        <dbReference type="ChEBI" id="CHEBI:46398"/>
        <dbReference type="ChEBI" id="CHEBI:57865"/>
        <dbReference type="EC" id="3.6.1.9"/>
    </reaction>
</comment>
<comment type="catalytic activity">
    <reaction evidence="4">
        <text>dTTP + H2O = dTMP + diphosphate + H(+)</text>
        <dbReference type="Rhea" id="RHEA:28534"/>
        <dbReference type="ChEBI" id="CHEBI:15377"/>
        <dbReference type="ChEBI" id="CHEBI:15378"/>
        <dbReference type="ChEBI" id="CHEBI:33019"/>
        <dbReference type="ChEBI" id="CHEBI:37568"/>
        <dbReference type="ChEBI" id="CHEBI:63528"/>
        <dbReference type="EC" id="3.6.1.9"/>
    </reaction>
</comment>
<comment type="subcellular location">
    <subcellularLocation>
        <location evidence="4">Cytoplasm</location>
    </subcellularLocation>
</comment>
<dbReference type="GO" id="GO:0009117">
    <property type="term" value="P:nucleotide metabolic process"/>
    <property type="evidence" value="ECO:0007669"/>
    <property type="project" value="UniProtKB-KW"/>
</dbReference>
<dbReference type="AlphaFoldDB" id="A0A1I5DL01"/>
<protein>
    <recommendedName>
        <fullName evidence="4">dTTP/UTP pyrophosphatase</fullName>
        <shortName evidence="4">dTTPase/UTPase</shortName>
        <ecNumber evidence="4">3.6.1.9</ecNumber>
    </recommendedName>
    <alternativeName>
        <fullName evidence="4">Nucleoside triphosphate pyrophosphatase</fullName>
    </alternativeName>
    <alternativeName>
        <fullName evidence="4">Nucleotide pyrophosphatase</fullName>
        <shortName evidence="4">Nucleotide PPase</shortName>
    </alternativeName>
</protein>
<keyword evidence="3 4" id="KW-0546">Nucleotide metabolism</keyword>
<dbReference type="Pfam" id="PF02545">
    <property type="entry name" value="Maf"/>
    <property type="match status" value="1"/>
</dbReference>
<feature type="site" description="Important for substrate specificity" evidence="4">
    <location>
        <position position="168"/>
    </location>
</feature>
<name>A0A1I5DL01_9HYPH</name>
<dbReference type="Proteomes" id="UP000199236">
    <property type="component" value="Unassembled WGS sequence"/>
</dbReference>
<evidence type="ECO:0000256" key="4">
    <source>
        <dbReference type="HAMAP-Rule" id="MF_00528"/>
    </source>
</evidence>
<evidence type="ECO:0000313" key="6">
    <source>
        <dbReference type="Proteomes" id="UP000199236"/>
    </source>
</evidence>
<dbReference type="EC" id="3.6.1.9" evidence="4"/>
<dbReference type="NCBIfam" id="TIGR00172">
    <property type="entry name" value="maf"/>
    <property type="match status" value="1"/>
</dbReference>
<dbReference type="InterPro" id="IPR029001">
    <property type="entry name" value="ITPase-like_fam"/>
</dbReference>
<dbReference type="CDD" id="cd00555">
    <property type="entry name" value="Maf"/>
    <property type="match status" value="1"/>
</dbReference>
<dbReference type="GO" id="GO:0036218">
    <property type="term" value="F:dTTP diphosphatase activity"/>
    <property type="evidence" value="ECO:0007669"/>
    <property type="project" value="RHEA"/>
</dbReference>
<dbReference type="PIRSF" id="PIRSF006305">
    <property type="entry name" value="Maf"/>
    <property type="match status" value="1"/>
</dbReference>
<evidence type="ECO:0000256" key="2">
    <source>
        <dbReference type="ARBA" id="ARBA00022801"/>
    </source>
</evidence>
<keyword evidence="2 4" id="KW-0378">Hydrolase</keyword>
<keyword evidence="6" id="KW-1185">Reference proteome</keyword>
<reference evidence="5 6" key="1">
    <citation type="submission" date="2016-10" db="EMBL/GenBank/DDBJ databases">
        <authorList>
            <person name="de Groot N.N."/>
        </authorList>
    </citation>
    <scope>NUCLEOTIDE SEQUENCE [LARGE SCALE GENOMIC DNA]</scope>
    <source>
        <strain evidence="5 6">CGMCC 1.9157</strain>
    </source>
</reference>
<dbReference type="SUPFAM" id="SSF52972">
    <property type="entry name" value="ITPase-like"/>
    <property type="match status" value="1"/>
</dbReference>
<dbReference type="STRING" id="655353.SAMN04488056_102631"/>
<organism evidence="5 6">
    <name type="scientific">Cohaesibacter marisflavi</name>
    <dbReference type="NCBI Taxonomy" id="655353"/>
    <lineage>
        <taxon>Bacteria</taxon>
        <taxon>Pseudomonadati</taxon>
        <taxon>Pseudomonadota</taxon>
        <taxon>Alphaproteobacteria</taxon>
        <taxon>Hyphomicrobiales</taxon>
        <taxon>Cohaesibacteraceae</taxon>
    </lineage>
</organism>
<dbReference type="EMBL" id="FOVR01000002">
    <property type="protein sequence ID" value="SFN99471.1"/>
    <property type="molecule type" value="Genomic_DNA"/>
</dbReference>
<comment type="cofactor">
    <cofactor evidence="1 4">
        <name>a divalent metal cation</name>
        <dbReference type="ChEBI" id="CHEBI:60240"/>
    </cofactor>
</comment>
<feature type="site" description="Important for substrate specificity" evidence="4">
    <location>
        <position position="21"/>
    </location>
</feature>
<keyword evidence="4" id="KW-0963">Cytoplasm</keyword>
<dbReference type="GO" id="GO:0036221">
    <property type="term" value="F:UTP diphosphatase activity"/>
    <property type="evidence" value="ECO:0007669"/>
    <property type="project" value="RHEA"/>
</dbReference>
<dbReference type="PANTHER" id="PTHR43213:SF5">
    <property type="entry name" value="BIFUNCTIONAL DTTP_UTP PYROPHOSPHATASE_METHYLTRANSFERASE PROTEIN-RELATED"/>
    <property type="match status" value="1"/>
</dbReference>
<dbReference type="HAMAP" id="MF_00528">
    <property type="entry name" value="Maf"/>
    <property type="match status" value="1"/>
</dbReference>
<dbReference type="NCBIfam" id="NF002401">
    <property type="entry name" value="PRK01441.1"/>
    <property type="match status" value="1"/>
</dbReference>
<sequence length="213" mass="23158">MNTDSVMTDSHRLVLASASPRRLQLLQQIGIEPYALKPADLDETPQKNEQPRALAKRLAEAKAEAVYKACKDDPDLAGCYYLAADTVVAVGRRILPKTELAEEASQCLTLLSGRTHKVFSGISLITPKGKTRTKVVTTKVRFKRLNHDIDPYIASGEWRGKAGGYAIQGIAGTFVVNLVGSYSSVVGLPLHETANLLIGEGYPLRLKWLGGVE</sequence>
<proteinExistence type="inferred from homology"/>
<dbReference type="PANTHER" id="PTHR43213">
    <property type="entry name" value="BIFUNCTIONAL DTTP/UTP PYROPHOSPHATASE/METHYLTRANSFERASE PROTEIN-RELATED"/>
    <property type="match status" value="1"/>
</dbReference>
<accession>A0A1I5DL01</accession>
<dbReference type="Gene3D" id="3.90.950.10">
    <property type="match status" value="1"/>
</dbReference>
<evidence type="ECO:0000313" key="5">
    <source>
        <dbReference type="EMBL" id="SFN99471.1"/>
    </source>
</evidence>
<feature type="site" description="Important for substrate specificity" evidence="4">
    <location>
        <position position="86"/>
    </location>
</feature>
<evidence type="ECO:0000256" key="1">
    <source>
        <dbReference type="ARBA" id="ARBA00001968"/>
    </source>
</evidence>
<evidence type="ECO:0000256" key="3">
    <source>
        <dbReference type="ARBA" id="ARBA00023080"/>
    </source>
</evidence>
<comment type="caution">
    <text evidence="4">Lacks conserved residue(s) required for the propagation of feature annotation.</text>
</comment>
<feature type="active site" description="Proton acceptor" evidence="4">
    <location>
        <position position="85"/>
    </location>
</feature>